<dbReference type="AlphaFoldDB" id="A0A1A7QAM4"/>
<comment type="caution">
    <text evidence="1">The sequence shown here is derived from an EMBL/GenBank/DDBJ whole genome shotgun (WGS) entry which is preliminary data.</text>
</comment>
<sequence>MLDKVRSIIKNVNLDDGEIIIHKLDKNRKDDIVCKKAYYEKSLSRNDLESLKEGDEVEFYPTTIGSKIYAKELKILSNSSIHISTIKHIDREREQIIINRISREQDKDFLCIKQYYSHVLTDTLFKSLSVGDKVKFKSVIKDNKFYAELLEVLTTQELKEETIKVNTKFLTENLIESIRSSLNEINKGADFEDFVFFIFKLLGISEIYAVPKNNAGGRADGIFKVSNISTNTPKLEVIYDCTLDPNWEIKKKEQIKNYKSQICRSSMSIDYEFIESTSNKKIIKTSILFNNNSQKEIWIITKSSTRVVENSQEDISGEQMSILVKEVSIFDLIKILENKLHDTKYIKIDDIADRLKHI</sequence>
<accession>A0A1A7QAM4</accession>
<dbReference type="EMBL" id="JTJS01000007">
    <property type="protein sequence ID" value="OBX11933.1"/>
    <property type="molecule type" value="Genomic_DNA"/>
</dbReference>
<evidence type="ECO:0000313" key="2">
    <source>
        <dbReference type="Proteomes" id="UP000243168"/>
    </source>
</evidence>
<name>A0A1A7QAM4_9PAST</name>
<gene>
    <name evidence="1" type="ORF">QV07_00820</name>
</gene>
<reference evidence="1 2" key="1">
    <citation type="submission" date="2014-11" db="EMBL/GenBank/DDBJ databases">
        <title>Pan-genome of Gallibacterium spp.</title>
        <authorList>
            <person name="Kudirkiene E."/>
            <person name="Bojesen A.M."/>
        </authorList>
    </citation>
    <scope>NUCLEOTIDE SEQUENCE [LARGE SCALE GENOMIC DNA]</scope>
    <source>
        <strain evidence="1 2">F298</strain>
    </source>
</reference>
<protein>
    <submittedName>
        <fullName evidence="1">Uncharacterized protein</fullName>
    </submittedName>
</protein>
<evidence type="ECO:0000313" key="1">
    <source>
        <dbReference type="EMBL" id="OBX11933.1"/>
    </source>
</evidence>
<dbReference type="Proteomes" id="UP000243168">
    <property type="component" value="Unassembled WGS sequence"/>
</dbReference>
<dbReference type="PATRIC" id="fig|505345.8.peg.169"/>
<dbReference type="RefSeq" id="WP_197494656.1">
    <property type="nucleotide sequence ID" value="NZ_JTJS01000007.1"/>
</dbReference>
<organism evidence="1 2">
    <name type="scientific">Gallibacterium genomosp. 3</name>
    <dbReference type="NCBI Taxonomy" id="505345"/>
    <lineage>
        <taxon>Bacteria</taxon>
        <taxon>Pseudomonadati</taxon>
        <taxon>Pseudomonadota</taxon>
        <taxon>Gammaproteobacteria</taxon>
        <taxon>Pasteurellales</taxon>
        <taxon>Pasteurellaceae</taxon>
        <taxon>Gallibacterium</taxon>
    </lineage>
</organism>
<proteinExistence type="predicted"/>